<protein>
    <submittedName>
        <fullName evidence="2">Uncharacterized protein</fullName>
    </submittedName>
</protein>
<keyword evidence="3" id="KW-1185">Reference proteome</keyword>
<dbReference type="EMBL" id="JAWRVI010000698">
    <property type="protein sequence ID" value="KAK4060172.1"/>
    <property type="molecule type" value="Genomic_DNA"/>
</dbReference>
<evidence type="ECO:0000256" key="1">
    <source>
        <dbReference type="SAM" id="MobiDB-lite"/>
    </source>
</evidence>
<feature type="region of interest" description="Disordered" evidence="1">
    <location>
        <begin position="76"/>
        <end position="95"/>
    </location>
</feature>
<evidence type="ECO:0000313" key="3">
    <source>
        <dbReference type="Proteomes" id="UP001287286"/>
    </source>
</evidence>
<comment type="caution">
    <text evidence="2">The sequence shown here is derived from an EMBL/GenBank/DDBJ whole genome shotgun (WGS) entry which is preliminary data.</text>
</comment>
<reference evidence="2 3" key="1">
    <citation type="journal article" date="2024" name="Microbiol. Resour. Announc.">
        <title>Genome annotations for the ascomycete fungi Trichoderma harzianum, Trichoderma aggressivum, and Purpureocillium lilacinum.</title>
        <authorList>
            <person name="Beijen E.P.W."/>
            <person name="Ohm R.A."/>
        </authorList>
    </citation>
    <scope>NUCLEOTIDE SEQUENCE [LARGE SCALE GENOMIC DNA]</scope>
    <source>
        <strain evidence="2 3">CBS 150709</strain>
    </source>
</reference>
<dbReference type="Proteomes" id="UP001287286">
    <property type="component" value="Unassembled WGS sequence"/>
</dbReference>
<organism evidence="2 3">
    <name type="scientific">Purpureocillium lilacinum</name>
    <name type="common">Paecilomyces lilacinus</name>
    <dbReference type="NCBI Taxonomy" id="33203"/>
    <lineage>
        <taxon>Eukaryota</taxon>
        <taxon>Fungi</taxon>
        <taxon>Dikarya</taxon>
        <taxon>Ascomycota</taxon>
        <taxon>Pezizomycotina</taxon>
        <taxon>Sordariomycetes</taxon>
        <taxon>Hypocreomycetidae</taxon>
        <taxon>Hypocreales</taxon>
        <taxon>Ophiocordycipitaceae</taxon>
        <taxon>Purpureocillium</taxon>
    </lineage>
</organism>
<proteinExistence type="predicted"/>
<gene>
    <name evidence="2" type="ORF">Purlil1_14310</name>
</gene>
<name>A0ABR0BBM0_PURLI</name>
<sequence length="191" mass="20635">MEDQAKPPVDLTNFIDTLKSLTDQAALLQGMPEVQNGARLESAVNGISKRVDTLGEQMEEVMATLQTIERRLAKLTEPTHRAGPDDAQLDGNEGDTHPEQTVATAREALLSGRWVPSVNLFLEILGEGTGGKASVKRQRLRQALNLSNGTALPWSSTSVFEDMKEALEDAVENAVEDTLKGATEVQLPGES</sequence>
<evidence type="ECO:0000313" key="2">
    <source>
        <dbReference type="EMBL" id="KAK4060172.1"/>
    </source>
</evidence>
<accession>A0ABR0BBM0</accession>